<dbReference type="Proteomes" id="UP000281708">
    <property type="component" value="Unassembled WGS sequence"/>
</dbReference>
<accession>A0A3L8P645</accession>
<gene>
    <name evidence="2" type="ORF">D9V37_05425</name>
</gene>
<reference evidence="2 3" key="1">
    <citation type="submission" date="2018-10" db="EMBL/GenBank/DDBJ databases">
        <title>Marmoricola sp. 4Q3S-7 whole genome shotgun sequence.</title>
        <authorList>
            <person name="Li F."/>
        </authorList>
    </citation>
    <scope>NUCLEOTIDE SEQUENCE [LARGE SCALE GENOMIC DNA]</scope>
    <source>
        <strain evidence="2 3">4Q3S-7</strain>
    </source>
</reference>
<protein>
    <submittedName>
        <fullName evidence="2">RidA family protein</fullName>
    </submittedName>
</protein>
<dbReference type="CDD" id="cd00448">
    <property type="entry name" value="YjgF_YER057c_UK114_family"/>
    <property type="match status" value="1"/>
</dbReference>
<organism evidence="2 3">
    <name type="scientific">Nocardioides mangrovicus</name>
    <dbReference type="NCBI Taxonomy" id="2478913"/>
    <lineage>
        <taxon>Bacteria</taxon>
        <taxon>Bacillati</taxon>
        <taxon>Actinomycetota</taxon>
        <taxon>Actinomycetes</taxon>
        <taxon>Propionibacteriales</taxon>
        <taxon>Nocardioidaceae</taxon>
        <taxon>Nocardioides</taxon>
    </lineage>
</organism>
<feature type="region of interest" description="Disordered" evidence="1">
    <location>
        <begin position="1"/>
        <end position="69"/>
    </location>
</feature>
<name>A0A3L8P645_9ACTN</name>
<dbReference type="AlphaFoldDB" id="A0A3L8P645"/>
<comment type="caution">
    <text evidence="2">The sequence shown here is derived from an EMBL/GenBank/DDBJ whole genome shotgun (WGS) entry which is preliminary data.</text>
</comment>
<proteinExistence type="predicted"/>
<dbReference type="Gene3D" id="3.30.1330.40">
    <property type="entry name" value="RutC-like"/>
    <property type="match status" value="1"/>
</dbReference>
<evidence type="ECO:0000256" key="1">
    <source>
        <dbReference type="SAM" id="MobiDB-lite"/>
    </source>
</evidence>
<evidence type="ECO:0000313" key="2">
    <source>
        <dbReference type="EMBL" id="RLV50173.1"/>
    </source>
</evidence>
<dbReference type="EMBL" id="RDBE01000005">
    <property type="protein sequence ID" value="RLV50173.1"/>
    <property type="molecule type" value="Genomic_DNA"/>
</dbReference>
<sequence>MNGLLEQPGTKCTLWDRGSSTSEHRVEASLSPGAPGAPGQHRSRRRESNRSSCTAKGVPVSGELSHPDGLLKQSDYAPLAIGSGSRLLLLAGQTATSPEGDLEADDLSGQVYASLKYIVIGVRGGGGDVGDIARLTCYIPGWRLEMWDDVVEGVRRAQESGGLAKPMPPITIVGVQALFRPEILVEIEAVAIVG</sequence>
<evidence type="ECO:0000313" key="3">
    <source>
        <dbReference type="Proteomes" id="UP000281708"/>
    </source>
</evidence>
<dbReference type="InterPro" id="IPR035959">
    <property type="entry name" value="RutC-like_sf"/>
</dbReference>
<dbReference type="SUPFAM" id="SSF55298">
    <property type="entry name" value="YjgF-like"/>
    <property type="match status" value="1"/>
</dbReference>
<dbReference type="Pfam" id="PF01042">
    <property type="entry name" value="Ribonuc_L-PSP"/>
    <property type="match status" value="1"/>
</dbReference>
<keyword evidence="3" id="KW-1185">Reference proteome</keyword>
<dbReference type="InterPro" id="IPR006175">
    <property type="entry name" value="YjgF/YER057c/UK114"/>
</dbReference>